<organism evidence="2 3">
    <name type="scientific">Streptomonospora wellingtoniae</name>
    <dbReference type="NCBI Taxonomy" id="3075544"/>
    <lineage>
        <taxon>Bacteria</taxon>
        <taxon>Bacillati</taxon>
        <taxon>Actinomycetota</taxon>
        <taxon>Actinomycetes</taxon>
        <taxon>Streptosporangiales</taxon>
        <taxon>Nocardiopsidaceae</taxon>
        <taxon>Streptomonospora</taxon>
    </lineage>
</organism>
<dbReference type="InterPro" id="IPR036291">
    <property type="entry name" value="NAD(P)-bd_dom_sf"/>
</dbReference>
<sequence length="268" mass="26229">MTARPPGITGGDRGRATARAPRDPLPGYTERDALRGRRALVLGGLAGGGSGRVVAAALAKEGAAVALADTTGLAGQAPGARPVPRQRLGDDPVLQAAGLVSSLGAWSLPIHCDPASESDGRAAVAYTALEFGAVDLLVVHGAAVGAAREAHRTGGLGAAVAAAAPADRQRGSGIGPALGAVRGARPFLGDGAGAVVVGERGAPGGGPQVRAELRSLAGSLSGRRMRLNCLVPRAADTDAAVAAAVVELAADGGRTGEVVGVAHVPHPQ</sequence>
<dbReference type="Proteomes" id="UP001183226">
    <property type="component" value="Unassembled WGS sequence"/>
</dbReference>
<dbReference type="Gene3D" id="3.40.50.720">
    <property type="entry name" value="NAD(P)-binding Rossmann-like Domain"/>
    <property type="match status" value="1"/>
</dbReference>
<dbReference type="SUPFAM" id="SSF51735">
    <property type="entry name" value="NAD(P)-binding Rossmann-fold domains"/>
    <property type="match status" value="1"/>
</dbReference>
<protein>
    <recommendedName>
        <fullName evidence="4">SDR family oxidoreductase</fullName>
    </recommendedName>
</protein>
<dbReference type="RefSeq" id="WP_311546858.1">
    <property type="nucleotide sequence ID" value="NZ_JAVREK010000024.1"/>
</dbReference>
<evidence type="ECO:0000256" key="1">
    <source>
        <dbReference type="SAM" id="MobiDB-lite"/>
    </source>
</evidence>
<name>A0ABU2KYI0_9ACTN</name>
<accession>A0ABU2KYI0</accession>
<feature type="region of interest" description="Disordered" evidence="1">
    <location>
        <begin position="1"/>
        <end position="30"/>
    </location>
</feature>
<comment type="caution">
    <text evidence="2">The sequence shown here is derived from an EMBL/GenBank/DDBJ whole genome shotgun (WGS) entry which is preliminary data.</text>
</comment>
<dbReference type="EMBL" id="JAVREK010000024">
    <property type="protein sequence ID" value="MDT0304360.1"/>
    <property type="molecule type" value="Genomic_DNA"/>
</dbReference>
<evidence type="ECO:0000313" key="2">
    <source>
        <dbReference type="EMBL" id="MDT0304360.1"/>
    </source>
</evidence>
<evidence type="ECO:0008006" key="4">
    <source>
        <dbReference type="Google" id="ProtNLM"/>
    </source>
</evidence>
<gene>
    <name evidence="2" type="ORF">RM446_19760</name>
</gene>
<reference evidence="3" key="1">
    <citation type="submission" date="2023-07" db="EMBL/GenBank/DDBJ databases">
        <title>30 novel species of actinomycetes from the DSMZ collection.</title>
        <authorList>
            <person name="Nouioui I."/>
        </authorList>
    </citation>
    <scope>NUCLEOTIDE SEQUENCE [LARGE SCALE GENOMIC DNA]</scope>
    <source>
        <strain evidence="3">DSM 45055</strain>
    </source>
</reference>
<proteinExistence type="predicted"/>
<evidence type="ECO:0000313" key="3">
    <source>
        <dbReference type="Proteomes" id="UP001183226"/>
    </source>
</evidence>
<keyword evidence="3" id="KW-1185">Reference proteome</keyword>